<evidence type="ECO:0000313" key="2">
    <source>
        <dbReference type="Proteomes" id="UP000464053"/>
    </source>
</evidence>
<dbReference type="OrthoDB" id="9891808at2"/>
<evidence type="ECO:0000313" key="1">
    <source>
        <dbReference type="EMBL" id="QHM70679.1"/>
    </source>
</evidence>
<proteinExistence type="predicted"/>
<dbReference type="AlphaFoldDB" id="A0A6P1PXT9"/>
<dbReference type="EMBL" id="CP028271">
    <property type="protein sequence ID" value="QHM70679.1"/>
    <property type="molecule type" value="Genomic_DNA"/>
</dbReference>
<keyword evidence="2" id="KW-1185">Reference proteome</keyword>
<organism evidence="1 2">
    <name type="scientific">Mixta intestinalis</name>
    <dbReference type="NCBI Taxonomy" id="1615494"/>
    <lineage>
        <taxon>Bacteria</taxon>
        <taxon>Pseudomonadati</taxon>
        <taxon>Pseudomonadota</taxon>
        <taxon>Gammaproteobacteria</taxon>
        <taxon>Enterobacterales</taxon>
        <taxon>Erwiniaceae</taxon>
        <taxon>Mixta</taxon>
    </lineage>
</organism>
<protein>
    <submittedName>
        <fullName evidence="1">Uncharacterized protein</fullName>
    </submittedName>
</protein>
<dbReference type="Proteomes" id="UP000464053">
    <property type="component" value="Chromosome"/>
</dbReference>
<name>A0A6P1PXT9_9GAMM</name>
<dbReference type="RefSeq" id="WP_158233136.1">
    <property type="nucleotide sequence ID" value="NZ_CP028271.1"/>
</dbReference>
<reference evidence="1 2" key="1">
    <citation type="submission" date="2018-03" db="EMBL/GenBank/DDBJ databases">
        <title>Pantoea intestinalis SRCM103226 isolated form the mealworm.</title>
        <authorList>
            <person name="Jeong D.-Y."/>
            <person name="Kim J.W."/>
        </authorList>
    </citation>
    <scope>NUCLEOTIDE SEQUENCE [LARGE SCALE GENOMIC DNA]</scope>
    <source>
        <strain evidence="1 2">SRCM103226</strain>
    </source>
</reference>
<sequence>MFELDEFQSTVLRQFIDSQWSDFVKHCDEVGNDGLSLANEISVAIGGEEE</sequence>
<dbReference type="KEGG" id="mint:C7M51_00957"/>
<accession>A0A6P1PXT9</accession>
<gene>
    <name evidence="1" type="ORF">C7M51_00957</name>
</gene>